<comment type="caution">
    <text evidence="2">The sequence shown here is derived from an EMBL/GenBank/DDBJ whole genome shotgun (WGS) entry which is preliminary data.</text>
</comment>
<sequence>MNTKELKEDLYELYCNRSSHRVPDITSVWTASTEWKLGPIFTERETYGDDNIYNAFITEAAGGIGKIRMQIPDDPDDPSSTKPQHGSTRSGFDGLTFGSLQNTNLPAHQSFGILVPSSNQKMTLEFYSLRFVHKDPDRRNLIWDRENKKCYIIDLEDAHQINDDAEPRKFIPETDFHTWGIAGPEINTSMYGLDPWSHTIENISRIPMMRLFKGWVQKLLGRSCSFPNMIIMLEYMELDECAFGLITYLSTSAFGIK</sequence>
<organism evidence="2 3">
    <name type="scientific">Polytolypa hystricis (strain UAMH7299)</name>
    <dbReference type="NCBI Taxonomy" id="1447883"/>
    <lineage>
        <taxon>Eukaryota</taxon>
        <taxon>Fungi</taxon>
        <taxon>Dikarya</taxon>
        <taxon>Ascomycota</taxon>
        <taxon>Pezizomycotina</taxon>
        <taxon>Eurotiomycetes</taxon>
        <taxon>Eurotiomycetidae</taxon>
        <taxon>Onygenales</taxon>
        <taxon>Onygenales incertae sedis</taxon>
        <taxon>Polytolypa</taxon>
    </lineage>
</organism>
<feature type="region of interest" description="Disordered" evidence="1">
    <location>
        <begin position="67"/>
        <end position="93"/>
    </location>
</feature>
<dbReference type="Proteomes" id="UP000224634">
    <property type="component" value="Unassembled WGS sequence"/>
</dbReference>
<proteinExistence type="predicted"/>
<gene>
    <name evidence="2" type="ORF">AJ80_07993</name>
</gene>
<accession>A0A2B7XFN4</accession>
<name>A0A2B7XFN4_POLH7</name>
<dbReference type="Gene3D" id="1.10.510.10">
    <property type="entry name" value="Transferase(Phosphotransferase) domain 1"/>
    <property type="match status" value="1"/>
</dbReference>
<evidence type="ECO:0000313" key="3">
    <source>
        <dbReference type="Proteomes" id="UP000224634"/>
    </source>
</evidence>
<reference evidence="2 3" key="1">
    <citation type="submission" date="2017-10" db="EMBL/GenBank/DDBJ databases">
        <title>Comparative genomics in systemic dimorphic fungi from Ajellomycetaceae.</title>
        <authorList>
            <person name="Munoz J.F."/>
            <person name="Mcewen J.G."/>
            <person name="Clay O.K."/>
            <person name="Cuomo C.A."/>
        </authorList>
    </citation>
    <scope>NUCLEOTIDE SEQUENCE [LARGE SCALE GENOMIC DNA]</scope>
    <source>
        <strain evidence="2 3">UAMH7299</strain>
    </source>
</reference>
<dbReference type="EMBL" id="PDNA01000168">
    <property type="protein sequence ID" value="PGH07408.1"/>
    <property type="molecule type" value="Genomic_DNA"/>
</dbReference>
<feature type="compositionally biased region" description="Polar residues" evidence="1">
    <location>
        <begin position="80"/>
        <end position="90"/>
    </location>
</feature>
<protein>
    <submittedName>
        <fullName evidence="2">Uncharacterized protein</fullName>
    </submittedName>
</protein>
<evidence type="ECO:0000256" key="1">
    <source>
        <dbReference type="SAM" id="MobiDB-lite"/>
    </source>
</evidence>
<dbReference type="OrthoDB" id="4207132at2759"/>
<evidence type="ECO:0000313" key="2">
    <source>
        <dbReference type="EMBL" id="PGH07408.1"/>
    </source>
</evidence>
<dbReference type="AlphaFoldDB" id="A0A2B7XFN4"/>
<keyword evidence="3" id="KW-1185">Reference proteome</keyword>
<dbReference type="STRING" id="1447883.A0A2B7XFN4"/>